<comment type="caution">
    <text evidence="2">The sequence shown here is derived from an EMBL/GenBank/DDBJ whole genome shotgun (WGS) entry which is preliminary data.</text>
</comment>
<evidence type="ECO:0000259" key="1">
    <source>
        <dbReference type="Pfam" id="PF15919"/>
    </source>
</evidence>
<name>A0A1G2CF45_9BACT</name>
<dbReference type="SUPFAM" id="SSF143100">
    <property type="entry name" value="TTHA1013/TTHA0281-like"/>
    <property type="match status" value="1"/>
</dbReference>
<evidence type="ECO:0000313" key="2">
    <source>
        <dbReference type="EMBL" id="OGZ00009.1"/>
    </source>
</evidence>
<dbReference type="InterPro" id="IPR035069">
    <property type="entry name" value="TTHA1013/TTHA0281-like"/>
</dbReference>
<proteinExistence type="predicted"/>
<evidence type="ECO:0000313" key="3">
    <source>
        <dbReference type="Proteomes" id="UP000178880"/>
    </source>
</evidence>
<feature type="domain" description="HicB-like antitoxin of toxin-antitoxin system" evidence="1">
    <location>
        <begin position="14"/>
        <end position="65"/>
    </location>
</feature>
<protein>
    <recommendedName>
        <fullName evidence="1">HicB-like antitoxin of toxin-antitoxin system domain-containing protein</fullName>
    </recommendedName>
</protein>
<dbReference type="PANTHER" id="PTHR34504:SF4">
    <property type="entry name" value="ANTITOXIN HICB"/>
    <property type="match status" value="1"/>
</dbReference>
<dbReference type="STRING" id="1798650.A2945_00645"/>
<dbReference type="Proteomes" id="UP000178880">
    <property type="component" value="Unassembled WGS sequence"/>
</dbReference>
<gene>
    <name evidence="2" type="ORF">A2945_00645</name>
</gene>
<dbReference type="PANTHER" id="PTHR34504">
    <property type="entry name" value="ANTITOXIN HICB"/>
    <property type="match status" value="1"/>
</dbReference>
<dbReference type="Pfam" id="PF15919">
    <property type="entry name" value="HicB_lk_antitox"/>
    <property type="match status" value="1"/>
</dbReference>
<dbReference type="AlphaFoldDB" id="A0A1G2CF45"/>
<sequence length="81" mass="9325">MKKVVLRSRRPQLPIFVEKDENGFYAVECPFFEGCYSQGKTLDEALKNIKEAILLALDEKKNKDALKSYHPQELSLHTITV</sequence>
<reference evidence="2 3" key="1">
    <citation type="journal article" date="2016" name="Nat. Commun.">
        <title>Thousands of microbial genomes shed light on interconnected biogeochemical processes in an aquifer system.</title>
        <authorList>
            <person name="Anantharaman K."/>
            <person name="Brown C.T."/>
            <person name="Hug L.A."/>
            <person name="Sharon I."/>
            <person name="Castelle C.J."/>
            <person name="Probst A.J."/>
            <person name="Thomas B.C."/>
            <person name="Singh A."/>
            <person name="Wilkins M.J."/>
            <person name="Karaoz U."/>
            <person name="Brodie E.L."/>
            <person name="Williams K.H."/>
            <person name="Hubbard S.S."/>
            <person name="Banfield J.F."/>
        </authorList>
    </citation>
    <scope>NUCLEOTIDE SEQUENCE [LARGE SCALE GENOMIC DNA]</scope>
</reference>
<dbReference type="Gene3D" id="3.30.160.250">
    <property type="match status" value="1"/>
</dbReference>
<accession>A0A1G2CF45</accession>
<dbReference type="InterPro" id="IPR051404">
    <property type="entry name" value="TA_system_antitoxin"/>
</dbReference>
<dbReference type="EMBL" id="MHLA01000010">
    <property type="protein sequence ID" value="OGZ00009.1"/>
    <property type="molecule type" value="Genomic_DNA"/>
</dbReference>
<organism evidence="2 3">
    <name type="scientific">Candidatus Liptonbacteria bacterium RIFCSPLOWO2_01_FULL_52_25</name>
    <dbReference type="NCBI Taxonomy" id="1798650"/>
    <lineage>
        <taxon>Bacteria</taxon>
        <taxon>Candidatus Liptoniibacteriota</taxon>
    </lineage>
</organism>
<dbReference type="InterPro" id="IPR031807">
    <property type="entry name" value="HicB-like"/>
</dbReference>